<dbReference type="Proteomes" id="UP000266861">
    <property type="component" value="Unassembled WGS sequence"/>
</dbReference>
<sequence>MAAPKKRNTLMLDMKDQISILEKIEKKTVFQMDTIDLMYVDACCCGSIDCCIVAVDVDSKI</sequence>
<proteinExistence type="predicted"/>
<reference evidence="1 2" key="1">
    <citation type="submission" date="2018-08" db="EMBL/GenBank/DDBJ databases">
        <title>Genome and evolution of the arbuscular mycorrhizal fungus Diversispora epigaea (formerly Glomus versiforme) and its bacterial endosymbionts.</title>
        <authorList>
            <person name="Sun X."/>
            <person name="Fei Z."/>
            <person name="Harrison M."/>
        </authorList>
    </citation>
    <scope>NUCLEOTIDE SEQUENCE [LARGE SCALE GENOMIC DNA]</scope>
    <source>
        <strain evidence="1 2">IT104</strain>
    </source>
</reference>
<accession>A0A397G6Z9</accession>
<keyword evidence="2" id="KW-1185">Reference proteome</keyword>
<name>A0A397G6Z9_9GLOM</name>
<dbReference type="AlphaFoldDB" id="A0A397G6Z9"/>
<protein>
    <submittedName>
        <fullName evidence="1">Uncharacterized protein</fullName>
    </submittedName>
</protein>
<evidence type="ECO:0000313" key="2">
    <source>
        <dbReference type="Proteomes" id="UP000266861"/>
    </source>
</evidence>
<organism evidence="1 2">
    <name type="scientific">Diversispora epigaea</name>
    <dbReference type="NCBI Taxonomy" id="1348612"/>
    <lineage>
        <taxon>Eukaryota</taxon>
        <taxon>Fungi</taxon>
        <taxon>Fungi incertae sedis</taxon>
        <taxon>Mucoromycota</taxon>
        <taxon>Glomeromycotina</taxon>
        <taxon>Glomeromycetes</taxon>
        <taxon>Diversisporales</taxon>
        <taxon>Diversisporaceae</taxon>
        <taxon>Diversispora</taxon>
    </lineage>
</organism>
<gene>
    <name evidence="1" type="ORF">Glove_606g119</name>
</gene>
<dbReference type="EMBL" id="PQFF01000504">
    <property type="protein sequence ID" value="RHZ46785.1"/>
    <property type="molecule type" value="Genomic_DNA"/>
</dbReference>
<evidence type="ECO:0000313" key="1">
    <source>
        <dbReference type="EMBL" id="RHZ46785.1"/>
    </source>
</evidence>
<comment type="caution">
    <text evidence="1">The sequence shown here is derived from an EMBL/GenBank/DDBJ whole genome shotgun (WGS) entry which is preliminary data.</text>
</comment>